<dbReference type="SMART" id="SM00737">
    <property type="entry name" value="ML"/>
    <property type="match status" value="1"/>
</dbReference>
<dbReference type="InterPro" id="IPR003172">
    <property type="entry name" value="ML_dom"/>
</dbReference>
<evidence type="ECO:0000259" key="2">
    <source>
        <dbReference type="SMART" id="SM00737"/>
    </source>
</evidence>
<keyword evidence="4" id="KW-1185">Reference proteome</keyword>
<evidence type="ECO:0000313" key="3">
    <source>
        <dbReference type="EMBL" id="CAG9809077.1"/>
    </source>
</evidence>
<evidence type="ECO:0000256" key="1">
    <source>
        <dbReference type="SAM" id="SignalP"/>
    </source>
</evidence>
<accession>A0A9N9S4D2</accession>
<dbReference type="Proteomes" id="UP001153620">
    <property type="component" value="Chromosome 3"/>
</dbReference>
<protein>
    <recommendedName>
        <fullName evidence="2">MD-2-related lipid-recognition domain-containing protein</fullName>
    </recommendedName>
</protein>
<dbReference type="InterPro" id="IPR014756">
    <property type="entry name" value="Ig_E-set"/>
</dbReference>
<proteinExistence type="predicted"/>
<reference evidence="3" key="2">
    <citation type="submission" date="2022-10" db="EMBL/GenBank/DDBJ databases">
        <authorList>
            <consortium name="ENA_rothamsted_submissions"/>
            <consortium name="culmorum"/>
            <person name="King R."/>
        </authorList>
    </citation>
    <scope>NUCLEOTIDE SEQUENCE</scope>
</reference>
<dbReference type="Gene3D" id="2.60.40.770">
    <property type="match status" value="1"/>
</dbReference>
<feature type="signal peptide" evidence="1">
    <location>
        <begin position="1"/>
        <end position="17"/>
    </location>
</feature>
<dbReference type="EMBL" id="OU895879">
    <property type="protein sequence ID" value="CAG9809077.1"/>
    <property type="molecule type" value="Genomic_DNA"/>
</dbReference>
<gene>
    <name evidence="3" type="ORF">CHIRRI_LOCUS11907</name>
</gene>
<feature type="chain" id="PRO_5040262957" description="MD-2-related lipid-recognition domain-containing protein" evidence="1">
    <location>
        <begin position="18"/>
        <end position="153"/>
    </location>
</feature>
<dbReference type="AlphaFoldDB" id="A0A9N9S4D2"/>
<keyword evidence="1" id="KW-0732">Signal</keyword>
<name>A0A9N9S4D2_9DIPT</name>
<dbReference type="SUPFAM" id="SSF81296">
    <property type="entry name" value="E set domains"/>
    <property type="match status" value="1"/>
</dbReference>
<dbReference type="Pfam" id="PF02221">
    <property type="entry name" value="E1_DerP2_DerF2"/>
    <property type="match status" value="1"/>
</dbReference>
<feature type="domain" description="MD-2-related lipid-recognition" evidence="2">
    <location>
        <begin position="19"/>
        <end position="150"/>
    </location>
</feature>
<sequence>MYKIIVLAVLAFASADAFWSACTDQPNALAPTRVESASCSGSLCTVIRGEPLIADVFATYTTVHNRLDVRVTAFVLGVPINLPQEPPYDDACNFMYRGGVLVGCPTVPGQEHVWRINLLISENYPPFQNSRVRFELLENNVVAACADIQGTLV</sequence>
<reference evidence="3" key="1">
    <citation type="submission" date="2022-01" db="EMBL/GenBank/DDBJ databases">
        <authorList>
            <person name="King R."/>
        </authorList>
    </citation>
    <scope>NUCLEOTIDE SEQUENCE</scope>
</reference>
<evidence type="ECO:0000313" key="4">
    <source>
        <dbReference type="Proteomes" id="UP001153620"/>
    </source>
</evidence>
<organism evidence="3 4">
    <name type="scientific">Chironomus riparius</name>
    <dbReference type="NCBI Taxonomy" id="315576"/>
    <lineage>
        <taxon>Eukaryota</taxon>
        <taxon>Metazoa</taxon>
        <taxon>Ecdysozoa</taxon>
        <taxon>Arthropoda</taxon>
        <taxon>Hexapoda</taxon>
        <taxon>Insecta</taxon>
        <taxon>Pterygota</taxon>
        <taxon>Neoptera</taxon>
        <taxon>Endopterygota</taxon>
        <taxon>Diptera</taxon>
        <taxon>Nematocera</taxon>
        <taxon>Chironomoidea</taxon>
        <taxon>Chironomidae</taxon>
        <taxon>Chironominae</taxon>
        <taxon>Chironomus</taxon>
    </lineage>
</organism>